<dbReference type="Proteomes" id="UP000007952">
    <property type="component" value="Chromosome"/>
</dbReference>
<dbReference type="BioCyc" id="MHAE859194:G1GR7-1216-MONOMER"/>
<gene>
    <name evidence="1" type="ordered locus">MHF_1224</name>
</gene>
<dbReference type="EMBL" id="CP002808">
    <property type="protein sequence ID" value="AEG73462.1"/>
    <property type="molecule type" value="Genomic_DNA"/>
</dbReference>
<proteinExistence type="predicted"/>
<accession>F6FFP4</accession>
<reference key="2">
    <citation type="submission" date="2011-05" db="EMBL/GenBank/DDBJ databases">
        <title>The Genome of Mycoplasma haemofelis Strain Ohio2, a pathogenic hemoplasma of the cat.</title>
        <authorList>
            <person name="Santos A.P."/>
            <person name="Guimaraes A.M.S."/>
            <person name="SanMiguel P.J."/>
            <person name="Martin S.W."/>
            <person name="Messick J.B."/>
        </authorList>
    </citation>
    <scope>NUCLEOTIDE SEQUENCE</scope>
    <source>
        <strain>Ohio2</strain>
    </source>
</reference>
<protein>
    <submittedName>
        <fullName evidence="1">Uncharacterized protein</fullName>
    </submittedName>
</protein>
<name>F6FFP4_MYCHI</name>
<dbReference type="AlphaFoldDB" id="F6FFP4"/>
<dbReference type="HOGENOM" id="CLU_1957145_0_0_14"/>
<evidence type="ECO:0000313" key="1">
    <source>
        <dbReference type="EMBL" id="AEG73462.1"/>
    </source>
</evidence>
<organism evidence="1 2">
    <name type="scientific">Mycoplasma haemofelis (strain Ohio2)</name>
    <dbReference type="NCBI Taxonomy" id="859194"/>
    <lineage>
        <taxon>Bacteria</taxon>
        <taxon>Bacillati</taxon>
        <taxon>Mycoplasmatota</taxon>
        <taxon>Mollicutes</taxon>
        <taxon>Mycoplasmataceae</taxon>
        <taxon>Mycoplasma</taxon>
    </lineage>
</organism>
<dbReference type="STRING" id="859194.MHF_1224"/>
<dbReference type="KEGG" id="mhf:MHF_1224"/>
<sequence length="128" mass="14245">MANSLLFKSLAGVGGIAAATGAAIGIPKLLEDKGELISELIKTKNPNKRLITSKSLEDADWKKAWESYRVANKDKSEDAWKLQGFDGQKNQEGQRAWDTFRTQCETNLKSKEISNSLLLSQVKDWCTK</sequence>
<reference evidence="1 2" key="1">
    <citation type="journal article" date="2011" name="J. Bacteriol.">
        <title>Complete genome sequences of two hemotropic Mycoplasmas, Mycoplasma haemofelis strain Ohio2 and Mycoplasma suis strain Illinois.</title>
        <authorList>
            <person name="Messick J.B."/>
            <person name="Santos A.P."/>
            <person name="Guimaraes A.M."/>
        </authorList>
    </citation>
    <scope>NUCLEOTIDE SEQUENCE [LARGE SCALE GENOMIC DNA]</scope>
    <source>
        <strain evidence="1 2">Ohio2</strain>
    </source>
</reference>
<evidence type="ECO:0000313" key="2">
    <source>
        <dbReference type="Proteomes" id="UP000007952"/>
    </source>
</evidence>